<sequence>MNLRKENEINELPNTLIINQTLEEYLENPEKCKKDKITAALSNGKIISIPTSRFRRLKEASLEQLQNFEIAEDVKYGNENYYKKARELVTNHPDSIDNYLVKNLGSGSLYDIEKRMKLTDQQYEDLLVQIEKKILLTNEKEKIGFMYFAHKLYEKFKYIPYRESEKVFYQELFTEMRDSFEKMKKDGKLDEIYNEYNKKKATQRNIEIKTRYIGSTKKTCARCQAVINIFNDGKFEWEVYGTHGNQANLGHTTSEIPEQLSNPVQLLEELQKLEELQAQIEVSSKTETG</sequence>
<accession>A0ABN7V8T5</accession>
<comment type="caution">
    <text evidence="1">The sequence shown here is derived from an EMBL/GenBank/DDBJ whole genome shotgun (WGS) entry which is preliminary data.</text>
</comment>
<evidence type="ECO:0000313" key="1">
    <source>
        <dbReference type="EMBL" id="CAG8745163.1"/>
    </source>
</evidence>
<dbReference type="Gene3D" id="3.30.2020.40">
    <property type="entry name" value="Uncharacterised protein PF10387, DUF2442"/>
    <property type="match status" value="1"/>
</dbReference>
<name>A0ABN7V8T5_GIGMA</name>
<feature type="non-terminal residue" evidence="1">
    <location>
        <position position="289"/>
    </location>
</feature>
<dbReference type="EMBL" id="CAJVQB010011095">
    <property type="protein sequence ID" value="CAG8745163.1"/>
    <property type="molecule type" value="Genomic_DNA"/>
</dbReference>
<proteinExistence type="predicted"/>
<keyword evidence="2" id="KW-1185">Reference proteome</keyword>
<reference evidence="1 2" key="1">
    <citation type="submission" date="2021-06" db="EMBL/GenBank/DDBJ databases">
        <authorList>
            <person name="Kallberg Y."/>
            <person name="Tangrot J."/>
            <person name="Rosling A."/>
        </authorList>
    </citation>
    <scope>NUCLEOTIDE SEQUENCE [LARGE SCALE GENOMIC DNA]</scope>
    <source>
        <strain evidence="1 2">120-4 pot B 10/14</strain>
    </source>
</reference>
<organism evidence="1 2">
    <name type="scientific">Gigaspora margarita</name>
    <dbReference type="NCBI Taxonomy" id="4874"/>
    <lineage>
        <taxon>Eukaryota</taxon>
        <taxon>Fungi</taxon>
        <taxon>Fungi incertae sedis</taxon>
        <taxon>Mucoromycota</taxon>
        <taxon>Glomeromycotina</taxon>
        <taxon>Glomeromycetes</taxon>
        <taxon>Diversisporales</taxon>
        <taxon>Gigasporaceae</taxon>
        <taxon>Gigaspora</taxon>
    </lineage>
</organism>
<dbReference type="Proteomes" id="UP000789901">
    <property type="component" value="Unassembled WGS sequence"/>
</dbReference>
<evidence type="ECO:0000313" key="2">
    <source>
        <dbReference type="Proteomes" id="UP000789901"/>
    </source>
</evidence>
<protein>
    <submittedName>
        <fullName evidence="1">14628_t:CDS:1</fullName>
    </submittedName>
</protein>
<gene>
    <name evidence="1" type="ORF">GMARGA_LOCUS15789</name>
</gene>